<dbReference type="InterPro" id="IPR019800">
    <property type="entry name" value="Glyco_hydro_3_AS"/>
</dbReference>
<accession>A0ABN2I5F3</accession>
<dbReference type="InterPro" id="IPR017853">
    <property type="entry name" value="GH"/>
</dbReference>
<evidence type="ECO:0000256" key="2">
    <source>
        <dbReference type="ARBA" id="ARBA00022801"/>
    </source>
</evidence>
<evidence type="ECO:0000256" key="3">
    <source>
        <dbReference type="ARBA" id="ARBA00023277"/>
    </source>
</evidence>
<dbReference type="EMBL" id="BAAANY010000021">
    <property type="protein sequence ID" value="GAA1698991.1"/>
    <property type="molecule type" value="Genomic_DNA"/>
</dbReference>
<comment type="caution">
    <text evidence="5">The sequence shown here is derived from an EMBL/GenBank/DDBJ whole genome shotgun (WGS) entry which is preliminary data.</text>
</comment>
<organism evidence="5 6">
    <name type="scientific">Fodinicola feengrottensis</name>
    <dbReference type="NCBI Taxonomy" id="435914"/>
    <lineage>
        <taxon>Bacteria</taxon>
        <taxon>Bacillati</taxon>
        <taxon>Actinomycetota</taxon>
        <taxon>Actinomycetes</taxon>
        <taxon>Mycobacteriales</taxon>
        <taxon>Fodinicola</taxon>
    </lineage>
</organism>
<evidence type="ECO:0000313" key="6">
    <source>
        <dbReference type="Proteomes" id="UP001500618"/>
    </source>
</evidence>
<dbReference type="InterPro" id="IPR001764">
    <property type="entry name" value="Glyco_hydro_3_N"/>
</dbReference>
<dbReference type="Proteomes" id="UP001500618">
    <property type="component" value="Unassembled WGS sequence"/>
</dbReference>
<evidence type="ECO:0000313" key="5">
    <source>
        <dbReference type="EMBL" id="GAA1698991.1"/>
    </source>
</evidence>
<dbReference type="Gene3D" id="3.20.20.300">
    <property type="entry name" value="Glycoside hydrolase, family 3, N-terminal domain"/>
    <property type="match status" value="1"/>
</dbReference>
<dbReference type="InterPro" id="IPR050288">
    <property type="entry name" value="Cellulose_deg_GH3"/>
</dbReference>
<name>A0ABN2I5F3_9ACTN</name>
<reference evidence="5 6" key="1">
    <citation type="journal article" date="2019" name="Int. J. Syst. Evol. Microbiol.">
        <title>The Global Catalogue of Microorganisms (GCM) 10K type strain sequencing project: providing services to taxonomists for standard genome sequencing and annotation.</title>
        <authorList>
            <consortium name="The Broad Institute Genomics Platform"/>
            <consortium name="The Broad Institute Genome Sequencing Center for Infectious Disease"/>
            <person name="Wu L."/>
            <person name="Ma J."/>
        </authorList>
    </citation>
    <scope>NUCLEOTIDE SEQUENCE [LARGE SCALE GENOMIC DNA]</scope>
    <source>
        <strain evidence="5 6">JCM 14718</strain>
    </source>
</reference>
<dbReference type="PANTHER" id="PTHR42715">
    <property type="entry name" value="BETA-GLUCOSIDASE"/>
    <property type="match status" value="1"/>
</dbReference>
<comment type="similarity">
    <text evidence="1">Belongs to the glycosyl hydrolase 3 family.</text>
</comment>
<proteinExistence type="inferred from homology"/>
<keyword evidence="3" id="KW-0119">Carbohydrate metabolism</keyword>
<dbReference type="PANTHER" id="PTHR42715:SF10">
    <property type="entry name" value="BETA-GLUCOSIDASE"/>
    <property type="match status" value="1"/>
</dbReference>
<keyword evidence="2" id="KW-0378">Hydrolase</keyword>
<dbReference type="PRINTS" id="PR00133">
    <property type="entry name" value="GLHYDRLASE3"/>
</dbReference>
<protein>
    <recommendedName>
        <fullName evidence="4">Glycoside hydrolase family 3 N-terminal domain-containing protein</fullName>
    </recommendedName>
</protein>
<dbReference type="Pfam" id="PF00933">
    <property type="entry name" value="Glyco_hydro_3"/>
    <property type="match status" value="1"/>
</dbReference>
<sequence length="205" mass="22570">MCEVLQSFGVGAYLKHFAANEAETDRLTVNSVVDDRALNEIYLLPFEIAVEDANPWTMMAAYNDVKGIAATEHGDLIHGVLKGRWGWDGMVMSDFFATKTTVPSANSGLDLVMPGPLGPWGDQLLAAVQAGEVAEDVVREHARRLLRLAGREAAWSPGWTRQPPPFLPDCSILIEYVLVSLSEGQFYDLTPYRACALRSIDESTR</sequence>
<dbReference type="PROSITE" id="PS00775">
    <property type="entry name" value="GLYCOSYL_HYDROL_F3"/>
    <property type="match status" value="1"/>
</dbReference>
<feature type="domain" description="Glycoside hydrolase family 3 N-terminal" evidence="4">
    <location>
        <begin position="2"/>
        <end position="148"/>
    </location>
</feature>
<evidence type="ECO:0000256" key="1">
    <source>
        <dbReference type="ARBA" id="ARBA00005336"/>
    </source>
</evidence>
<dbReference type="InterPro" id="IPR036962">
    <property type="entry name" value="Glyco_hydro_3_N_sf"/>
</dbReference>
<dbReference type="RefSeq" id="WP_279579306.1">
    <property type="nucleotide sequence ID" value="NZ_BAAANY010000021.1"/>
</dbReference>
<evidence type="ECO:0000259" key="4">
    <source>
        <dbReference type="Pfam" id="PF00933"/>
    </source>
</evidence>
<gene>
    <name evidence="5" type="ORF">GCM10009765_55540</name>
</gene>
<dbReference type="SUPFAM" id="SSF51445">
    <property type="entry name" value="(Trans)glycosidases"/>
    <property type="match status" value="1"/>
</dbReference>
<keyword evidence="6" id="KW-1185">Reference proteome</keyword>